<feature type="compositionally biased region" description="Polar residues" evidence="1">
    <location>
        <begin position="103"/>
        <end position="114"/>
    </location>
</feature>
<feature type="region of interest" description="Disordered" evidence="1">
    <location>
        <begin position="238"/>
        <end position="335"/>
    </location>
</feature>
<dbReference type="InterPro" id="IPR036691">
    <property type="entry name" value="Endo/exonu/phosph_ase_sf"/>
</dbReference>
<feature type="compositionally biased region" description="Low complexity" evidence="1">
    <location>
        <begin position="76"/>
        <end position="102"/>
    </location>
</feature>
<dbReference type="EMBL" id="LR215024">
    <property type="protein sequence ID" value="VEU70508.1"/>
    <property type="molecule type" value="Genomic_DNA"/>
</dbReference>
<feature type="region of interest" description="Disordered" evidence="1">
    <location>
        <begin position="37"/>
        <end position="114"/>
    </location>
</feature>
<dbReference type="SUPFAM" id="SSF56219">
    <property type="entry name" value="DNase I-like"/>
    <property type="match status" value="2"/>
</dbReference>
<dbReference type="Proteomes" id="UP000290815">
    <property type="component" value="Chromosome"/>
</dbReference>
<keyword evidence="4" id="KW-1185">Reference proteome</keyword>
<feature type="compositionally biased region" description="Polar residues" evidence="1">
    <location>
        <begin position="253"/>
        <end position="293"/>
    </location>
</feature>
<evidence type="ECO:0000256" key="2">
    <source>
        <dbReference type="SAM" id="SignalP"/>
    </source>
</evidence>
<sequence length="860" mass="96576">MKKYKKFKKSINTLITASLIASLTFSSAGCKVRVEKKENGNVNSSSDSSTNNNTSSSNNQNKENLNTKEAETNKEAQNQGASSNQNAADNNSENNSVDTNNEPNEASTENNVETSVEKHLLLEYNTQMDVNKFFEALDLAKARGIQKSDRIYLVKLHKYQNQEFVGFYGYGSDSTINGFFDLTTTAKQDYVFELGRFFSFEAVYDSQANTLTIDNLKTNRNTYYQVIDLNQIDCSSVNSNNQNTDNSNTQANPNESSAGNATNNETSPNNSTDTFAPTTNETGEATKPTENSDTNSNQNSNPVQNQPNNSSNTSNNSTSNPENNETRADNEHSNTIQEKALLVYNTTKSGDKFKAALEKHINKWAEKISDNKYKIRLHKYKNQEFIGFYGGGASEEQNGFFNFTELGKEDPDFAKSKYLSIYSIYDSQKNIITIENFTTSANTYNQVIDLNPILVNESSLETSNEPASSKENEPSREVTPNEPKVDATTESETIYVRPPFGARFEFVNQSLNLPGIITIFDHLDSPGKRKEEPSPNISVRSQGAQEVSEFLSLPKVMKYYLEAGNENDFVIFGGDTNIKSENFDLQNHSNFSGVDATLTGLWTNSLSPENNYVTSLGNNSNYSEPYDKMFFVNNTPGLIGVKQIVDSNFEATRFKVDIINGFYNGIWNKKQLVDSIEDNGRFKHYKSDDKTDFQIIKYVISDHAPVYTDLKILNNELETNPSTLEINPKEKNVLRIAHWNILNFAHHNAKSLAIAGLIWKSGIDIIGLTEINKNRGEQVYEIVSRLNKLSGRNFQCIIQNVEDVEVPEAYLNKYSWIGRGQEEQIAIIYDADLVRPSGFPDNNNVESFSYRKTIPFLGDI</sequence>
<dbReference type="Gene3D" id="3.60.10.10">
    <property type="entry name" value="Endonuclease/exonuclease/phosphatase"/>
    <property type="match status" value="2"/>
</dbReference>
<reference evidence="3 4" key="1">
    <citation type="submission" date="2019-01" db="EMBL/GenBank/DDBJ databases">
        <authorList>
            <consortium name="Pathogen Informatics"/>
        </authorList>
    </citation>
    <scope>NUCLEOTIDE SEQUENCE [LARGE SCALE GENOMIC DNA]</scope>
    <source>
        <strain evidence="3 4">NCTC10194</strain>
    </source>
</reference>
<evidence type="ECO:0000256" key="1">
    <source>
        <dbReference type="SAM" id="MobiDB-lite"/>
    </source>
</evidence>
<evidence type="ECO:0000313" key="3">
    <source>
        <dbReference type="EMBL" id="VEU70508.1"/>
    </source>
</evidence>
<feature type="compositionally biased region" description="Low complexity" evidence="1">
    <location>
        <begin position="238"/>
        <end position="252"/>
    </location>
</feature>
<dbReference type="PROSITE" id="PS51257">
    <property type="entry name" value="PROKAR_LIPOPROTEIN"/>
    <property type="match status" value="1"/>
</dbReference>
<keyword evidence="2" id="KW-0732">Signal</keyword>
<dbReference type="AlphaFoldDB" id="A0A449AVH8"/>
<protein>
    <submittedName>
        <fullName evidence="3">Uncharacterized protein</fullName>
    </submittedName>
</protein>
<feature type="chain" id="PRO_5019412128" evidence="2">
    <location>
        <begin position="29"/>
        <end position="860"/>
    </location>
</feature>
<dbReference type="KEGG" id="mgly:NCTC10194_00472"/>
<accession>A0A449AVH8</accession>
<dbReference type="NCBIfam" id="NF045851">
    <property type="entry name" value="mem_nucl_MnuA"/>
    <property type="match status" value="1"/>
</dbReference>
<dbReference type="RefSeq" id="WP_052353021.1">
    <property type="nucleotide sequence ID" value="NZ_LR215024.1"/>
</dbReference>
<evidence type="ECO:0000313" key="4">
    <source>
        <dbReference type="Proteomes" id="UP000290815"/>
    </source>
</evidence>
<name>A0A449AVH8_9BACT</name>
<feature type="region of interest" description="Disordered" evidence="1">
    <location>
        <begin position="459"/>
        <end position="491"/>
    </location>
</feature>
<gene>
    <name evidence="3" type="ORF">NCTC10194_00472</name>
</gene>
<feature type="signal peptide" evidence="2">
    <location>
        <begin position="1"/>
        <end position="28"/>
    </location>
</feature>
<organism evidence="3 4">
    <name type="scientific">Mycoplasmopsis glycophila</name>
    <dbReference type="NCBI Taxonomy" id="171285"/>
    <lineage>
        <taxon>Bacteria</taxon>
        <taxon>Bacillati</taxon>
        <taxon>Mycoplasmatota</taxon>
        <taxon>Mycoplasmoidales</taxon>
        <taxon>Metamycoplasmataceae</taxon>
        <taxon>Mycoplasmopsis</taxon>
    </lineage>
</organism>
<feature type="compositionally biased region" description="Low complexity" evidence="1">
    <location>
        <begin position="294"/>
        <end position="323"/>
    </location>
</feature>
<feature type="compositionally biased region" description="Low complexity" evidence="1">
    <location>
        <begin position="40"/>
        <end position="61"/>
    </location>
</feature>
<feature type="compositionally biased region" description="Basic and acidic residues" evidence="1">
    <location>
        <begin position="65"/>
        <end position="74"/>
    </location>
</feature>
<proteinExistence type="predicted"/>